<dbReference type="InterPro" id="IPR036719">
    <property type="entry name" value="Neuro-gated_channel_TM_sf"/>
</dbReference>
<dbReference type="Proteomes" id="UP000596742">
    <property type="component" value="Unassembled WGS sequence"/>
</dbReference>
<dbReference type="InterPro" id="IPR036734">
    <property type="entry name" value="Neur_chan_lig-bd_sf"/>
</dbReference>
<dbReference type="InterPro" id="IPR038050">
    <property type="entry name" value="Neuro_actylchol_rec"/>
</dbReference>
<feature type="transmembrane region" description="Helical" evidence="5">
    <location>
        <begin position="354"/>
        <end position="376"/>
    </location>
</feature>
<dbReference type="PRINTS" id="PR00252">
    <property type="entry name" value="NRIONCHANNEL"/>
</dbReference>
<proteinExistence type="predicted"/>
<gene>
    <name evidence="8" type="ORF">MGAL_10B041274</name>
</gene>
<dbReference type="PANTHER" id="PTHR18945">
    <property type="entry name" value="NEUROTRANSMITTER GATED ION CHANNEL"/>
    <property type="match status" value="1"/>
</dbReference>
<evidence type="ECO:0000313" key="8">
    <source>
        <dbReference type="EMBL" id="VDI67512.1"/>
    </source>
</evidence>
<feature type="domain" description="Neurotransmitter-gated ion-channel transmembrane" evidence="7">
    <location>
        <begin position="228"/>
        <end position="321"/>
    </location>
</feature>
<comment type="caution">
    <text evidence="8">The sequence shown here is derived from an EMBL/GenBank/DDBJ whole genome shotgun (WGS) entry which is preliminary data.</text>
</comment>
<keyword evidence="4 5" id="KW-0472">Membrane</keyword>
<organism evidence="8 9">
    <name type="scientific">Mytilus galloprovincialis</name>
    <name type="common">Mediterranean mussel</name>
    <dbReference type="NCBI Taxonomy" id="29158"/>
    <lineage>
        <taxon>Eukaryota</taxon>
        <taxon>Metazoa</taxon>
        <taxon>Spiralia</taxon>
        <taxon>Lophotrochozoa</taxon>
        <taxon>Mollusca</taxon>
        <taxon>Bivalvia</taxon>
        <taxon>Autobranchia</taxon>
        <taxon>Pteriomorphia</taxon>
        <taxon>Mytilida</taxon>
        <taxon>Mytiloidea</taxon>
        <taxon>Mytilidae</taxon>
        <taxon>Mytilinae</taxon>
        <taxon>Mytilus</taxon>
    </lineage>
</organism>
<dbReference type="SUPFAM" id="SSF90112">
    <property type="entry name" value="Neurotransmitter-gated ion-channel transmembrane pore"/>
    <property type="match status" value="1"/>
</dbReference>
<evidence type="ECO:0000313" key="9">
    <source>
        <dbReference type="Proteomes" id="UP000596742"/>
    </source>
</evidence>
<feature type="transmembrane region" description="Helical" evidence="5">
    <location>
        <begin position="281"/>
        <end position="304"/>
    </location>
</feature>
<dbReference type="AlphaFoldDB" id="A0A8B6GQR5"/>
<dbReference type="InterPro" id="IPR006202">
    <property type="entry name" value="Neur_chan_lig-bd"/>
</dbReference>
<evidence type="ECO:0000256" key="3">
    <source>
        <dbReference type="ARBA" id="ARBA00022989"/>
    </source>
</evidence>
<comment type="subcellular location">
    <subcellularLocation>
        <location evidence="1">Membrane</location>
        <topology evidence="1">Multi-pass membrane protein</topology>
    </subcellularLocation>
</comment>
<feature type="transmembrane region" description="Helical" evidence="5">
    <location>
        <begin position="255"/>
        <end position="275"/>
    </location>
</feature>
<dbReference type="GO" id="GO:0005230">
    <property type="term" value="F:extracellular ligand-gated monoatomic ion channel activity"/>
    <property type="evidence" value="ECO:0007669"/>
    <property type="project" value="InterPro"/>
</dbReference>
<reference evidence="8" key="1">
    <citation type="submission" date="2018-11" db="EMBL/GenBank/DDBJ databases">
        <authorList>
            <person name="Alioto T."/>
            <person name="Alioto T."/>
        </authorList>
    </citation>
    <scope>NUCLEOTIDE SEQUENCE</scope>
</reference>
<dbReference type="GO" id="GO:0016020">
    <property type="term" value="C:membrane"/>
    <property type="evidence" value="ECO:0007669"/>
    <property type="project" value="UniProtKB-SubCell"/>
</dbReference>
<evidence type="ECO:0000256" key="4">
    <source>
        <dbReference type="ARBA" id="ARBA00023136"/>
    </source>
</evidence>
<dbReference type="Pfam" id="PF02932">
    <property type="entry name" value="Neur_chan_memb"/>
    <property type="match status" value="1"/>
</dbReference>
<evidence type="ECO:0000256" key="2">
    <source>
        <dbReference type="ARBA" id="ARBA00022692"/>
    </source>
</evidence>
<name>A0A8B6GQR5_MYTGA</name>
<protein>
    <submittedName>
        <fullName evidence="8">Uncharacterized protein</fullName>
    </submittedName>
</protein>
<dbReference type="CDD" id="cd19051">
    <property type="entry name" value="LGIC_TM_cation"/>
    <property type="match status" value="1"/>
</dbReference>
<feature type="domain" description="Neurotransmitter-gated ion-channel ligand-binding" evidence="6">
    <location>
        <begin position="23"/>
        <end position="206"/>
    </location>
</feature>
<dbReference type="InterPro" id="IPR006201">
    <property type="entry name" value="Neur_channel"/>
</dbReference>
<keyword evidence="9" id="KW-1185">Reference proteome</keyword>
<dbReference type="SUPFAM" id="SSF63712">
    <property type="entry name" value="Nicotinic receptor ligand binding domain-like"/>
    <property type="match status" value="1"/>
</dbReference>
<accession>A0A8B6GQR5</accession>
<dbReference type="CDD" id="cd18989">
    <property type="entry name" value="LGIC_ECD_cation"/>
    <property type="match status" value="1"/>
</dbReference>
<evidence type="ECO:0000259" key="7">
    <source>
        <dbReference type="Pfam" id="PF02932"/>
    </source>
</evidence>
<evidence type="ECO:0000256" key="1">
    <source>
        <dbReference type="ARBA" id="ARBA00004141"/>
    </source>
</evidence>
<sequence>MVQFCILCISVLVIGSNILVSAKFFQDILENYEKELLPTWNLSIPLEIHFDSAPGTLISFVEVEEKIGITMTLIMNWTDTRLTWIPKDKYDNFIIVTTKEIWLPYVYHMDSVDGIKPVGYDSHFYAIITAQGQVRWSPGDIFQSKCNTDVSKFPFDSHSCKLRFMMWISVPGKVELTVESEYPKMKYFFPNSDWSVTKIRQSISKMDFPIYIVEIYFKRQPLYYVVTVILPTLMFSLMNPLVFCLPVESGERISLGMTILLAYTIFLTIVAASIPAKSNPICVLILVLVLIMLVSAIIVIFVIITAHFYHKENINEVNPCLKWLSICCQPQSNTYECEGRNTQRLSGKSVSKGLDIIFAALSYFLLVVILSTYFIYVMS</sequence>
<keyword evidence="2 5" id="KW-0812">Transmembrane</keyword>
<dbReference type="Pfam" id="PF02931">
    <property type="entry name" value="Neur_chan_LBD"/>
    <property type="match status" value="1"/>
</dbReference>
<evidence type="ECO:0000256" key="5">
    <source>
        <dbReference type="SAM" id="Phobius"/>
    </source>
</evidence>
<dbReference type="Gene3D" id="1.20.58.390">
    <property type="entry name" value="Neurotransmitter-gated ion-channel transmembrane domain"/>
    <property type="match status" value="1"/>
</dbReference>
<feature type="transmembrane region" description="Helical" evidence="5">
    <location>
        <begin position="222"/>
        <end position="243"/>
    </location>
</feature>
<dbReference type="GO" id="GO:0004888">
    <property type="term" value="F:transmembrane signaling receptor activity"/>
    <property type="evidence" value="ECO:0007669"/>
    <property type="project" value="InterPro"/>
</dbReference>
<dbReference type="InterPro" id="IPR006029">
    <property type="entry name" value="Neurotrans-gated_channel_TM"/>
</dbReference>
<evidence type="ECO:0000259" key="6">
    <source>
        <dbReference type="Pfam" id="PF02931"/>
    </source>
</evidence>
<dbReference type="EMBL" id="UYJE01008807">
    <property type="protein sequence ID" value="VDI67512.1"/>
    <property type="molecule type" value="Genomic_DNA"/>
</dbReference>
<keyword evidence="3 5" id="KW-1133">Transmembrane helix</keyword>
<dbReference type="Gene3D" id="2.70.170.10">
    <property type="entry name" value="Neurotransmitter-gated ion-channel ligand-binding domain"/>
    <property type="match status" value="1"/>
</dbReference>
<dbReference type="OrthoDB" id="6097796at2759"/>